<dbReference type="Proteomes" id="UP000265489">
    <property type="component" value="Unassembled WGS sequence"/>
</dbReference>
<dbReference type="PANTHER" id="PTHR35807">
    <property type="entry name" value="TRANSCRIPTIONAL REGULATOR REDD-RELATED"/>
    <property type="match status" value="1"/>
</dbReference>
<accession>A0A395W9K3</accession>
<dbReference type="GO" id="GO:0006355">
    <property type="term" value="P:regulation of DNA-templated transcription"/>
    <property type="evidence" value="ECO:0007669"/>
    <property type="project" value="InterPro"/>
</dbReference>
<dbReference type="SUPFAM" id="SSF46894">
    <property type="entry name" value="C-terminal effector domain of the bipartite response regulators"/>
    <property type="match status" value="1"/>
</dbReference>
<dbReference type="EMBL" id="QRYQ01000002">
    <property type="protein sequence ID" value="RGU93851.1"/>
    <property type="molecule type" value="Genomic_DNA"/>
</dbReference>
<dbReference type="InterPro" id="IPR016032">
    <property type="entry name" value="Sig_transdc_resp-reg_C-effctor"/>
</dbReference>
<dbReference type="InterPro" id="IPR036388">
    <property type="entry name" value="WH-like_DNA-bd_sf"/>
</dbReference>
<organism evidence="1 2">
    <name type="scientific">Holdemanella biformis</name>
    <dbReference type="NCBI Taxonomy" id="1735"/>
    <lineage>
        <taxon>Bacteria</taxon>
        <taxon>Bacillati</taxon>
        <taxon>Bacillota</taxon>
        <taxon>Erysipelotrichia</taxon>
        <taxon>Erysipelotrichales</taxon>
        <taxon>Erysipelotrichaceae</taxon>
        <taxon>Holdemanella</taxon>
    </lineage>
</organism>
<dbReference type="Gene3D" id="1.10.10.10">
    <property type="entry name" value="Winged helix-like DNA-binding domain superfamily/Winged helix DNA-binding domain"/>
    <property type="match status" value="1"/>
</dbReference>
<dbReference type="RefSeq" id="WP_118324602.1">
    <property type="nucleotide sequence ID" value="NZ_QRYQ01000002.1"/>
</dbReference>
<evidence type="ECO:0000313" key="1">
    <source>
        <dbReference type="EMBL" id="RGU93851.1"/>
    </source>
</evidence>
<comment type="caution">
    <text evidence="1">The sequence shown here is derived from an EMBL/GenBank/DDBJ whole genome shotgun (WGS) entry which is preliminary data.</text>
</comment>
<sequence>MSETYYVKTFGGLEITNDNVTVNIVELFGKQLVNLLQVLLFHSEKPVQKDELIDILWPESKNPSSALKFSIFRLRSELNEIDFFKDKNYRMNYSVHKAELDRNR</sequence>
<reference evidence="1 2" key="1">
    <citation type="submission" date="2018-08" db="EMBL/GenBank/DDBJ databases">
        <title>A genome reference for cultivated species of the human gut microbiota.</title>
        <authorList>
            <person name="Zou Y."/>
            <person name="Xue W."/>
            <person name="Luo G."/>
        </authorList>
    </citation>
    <scope>NUCLEOTIDE SEQUENCE [LARGE SCALE GENOMIC DNA]</scope>
    <source>
        <strain evidence="1 2">AF15-20</strain>
    </source>
</reference>
<protein>
    <submittedName>
        <fullName evidence="1">Uncharacterized protein</fullName>
    </submittedName>
</protein>
<proteinExistence type="predicted"/>
<dbReference type="AlphaFoldDB" id="A0A395W9K3"/>
<name>A0A395W9K3_9FIRM</name>
<gene>
    <name evidence="1" type="ORF">DWW32_02215</name>
</gene>
<dbReference type="InterPro" id="IPR051677">
    <property type="entry name" value="AfsR-DnrI-RedD_regulator"/>
</dbReference>
<dbReference type="PANTHER" id="PTHR35807:SF2">
    <property type="entry name" value="TRANSCRIPTIONAL ACTIVATOR DOMAIN"/>
    <property type="match status" value="1"/>
</dbReference>
<evidence type="ECO:0000313" key="2">
    <source>
        <dbReference type="Proteomes" id="UP000265489"/>
    </source>
</evidence>
<dbReference type="GO" id="GO:0003677">
    <property type="term" value="F:DNA binding"/>
    <property type="evidence" value="ECO:0007669"/>
    <property type="project" value="InterPro"/>
</dbReference>